<evidence type="ECO:0000313" key="3">
    <source>
        <dbReference type="EMBL" id="OWF55455.1"/>
    </source>
</evidence>
<protein>
    <submittedName>
        <fullName evidence="3">Cytochrome P450 4F1</fullName>
    </submittedName>
</protein>
<evidence type="ECO:0000256" key="1">
    <source>
        <dbReference type="ARBA" id="ARBA00010617"/>
    </source>
</evidence>
<dbReference type="AlphaFoldDB" id="A0A210R3A6"/>
<accession>A0A210R3A6</accession>
<dbReference type="InterPro" id="IPR001128">
    <property type="entry name" value="Cyt_P450"/>
</dbReference>
<dbReference type="GO" id="GO:0016705">
    <property type="term" value="F:oxidoreductase activity, acting on paired donors, with incorporation or reduction of molecular oxygen"/>
    <property type="evidence" value="ECO:0007669"/>
    <property type="project" value="InterPro"/>
</dbReference>
<dbReference type="InterPro" id="IPR050196">
    <property type="entry name" value="Cytochrome_P450_Monoox"/>
</dbReference>
<keyword evidence="2" id="KW-0472">Membrane</keyword>
<dbReference type="STRING" id="6573.A0A210R3A6"/>
<keyword evidence="2" id="KW-0812">Transmembrane</keyword>
<dbReference type="Gene3D" id="1.10.630.10">
    <property type="entry name" value="Cytochrome P450"/>
    <property type="match status" value="1"/>
</dbReference>
<dbReference type="Pfam" id="PF00067">
    <property type="entry name" value="p450"/>
    <property type="match status" value="1"/>
</dbReference>
<dbReference type="PANTHER" id="PTHR24291:SF201">
    <property type="entry name" value="CYTOCHROME P450, FAMILY 4, SUBFAMILY B, POLYPEPTIDE 7"/>
    <property type="match status" value="1"/>
</dbReference>
<proteinExistence type="inferred from homology"/>
<dbReference type="InterPro" id="IPR002401">
    <property type="entry name" value="Cyt_P450_E_grp-I"/>
</dbReference>
<feature type="transmembrane region" description="Helical" evidence="2">
    <location>
        <begin position="489"/>
        <end position="510"/>
    </location>
</feature>
<gene>
    <name evidence="3" type="ORF">KP79_PYT11899</name>
</gene>
<keyword evidence="2" id="KW-1133">Transmembrane helix</keyword>
<dbReference type="PRINTS" id="PR00463">
    <property type="entry name" value="EP450I"/>
</dbReference>
<organism evidence="3 4">
    <name type="scientific">Mizuhopecten yessoensis</name>
    <name type="common">Japanese scallop</name>
    <name type="synonym">Patinopecten yessoensis</name>
    <dbReference type="NCBI Taxonomy" id="6573"/>
    <lineage>
        <taxon>Eukaryota</taxon>
        <taxon>Metazoa</taxon>
        <taxon>Spiralia</taxon>
        <taxon>Lophotrochozoa</taxon>
        <taxon>Mollusca</taxon>
        <taxon>Bivalvia</taxon>
        <taxon>Autobranchia</taxon>
        <taxon>Pteriomorphia</taxon>
        <taxon>Pectinida</taxon>
        <taxon>Pectinoidea</taxon>
        <taxon>Pectinidae</taxon>
        <taxon>Mizuhopecten</taxon>
    </lineage>
</organism>
<dbReference type="InterPro" id="IPR036396">
    <property type="entry name" value="Cyt_P450_sf"/>
</dbReference>
<dbReference type="Proteomes" id="UP000242188">
    <property type="component" value="Unassembled WGS sequence"/>
</dbReference>
<dbReference type="SUPFAM" id="SSF48264">
    <property type="entry name" value="Cytochrome P450"/>
    <property type="match status" value="1"/>
</dbReference>
<dbReference type="GO" id="GO:0004497">
    <property type="term" value="F:monooxygenase activity"/>
    <property type="evidence" value="ECO:0007669"/>
    <property type="project" value="InterPro"/>
</dbReference>
<dbReference type="GO" id="GO:0020037">
    <property type="term" value="F:heme binding"/>
    <property type="evidence" value="ECO:0007669"/>
    <property type="project" value="InterPro"/>
</dbReference>
<feature type="transmembrane region" description="Helical" evidence="2">
    <location>
        <begin position="7"/>
        <end position="25"/>
    </location>
</feature>
<comment type="caution">
    <text evidence="3">The sequence shown here is derived from an EMBL/GenBank/DDBJ whole genome shotgun (WGS) entry which is preliminary data.</text>
</comment>
<evidence type="ECO:0000313" key="4">
    <source>
        <dbReference type="Proteomes" id="UP000242188"/>
    </source>
</evidence>
<name>A0A210R3A6_MIZYE</name>
<feature type="transmembrane region" description="Helical" evidence="2">
    <location>
        <begin position="456"/>
        <end position="477"/>
    </location>
</feature>
<dbReference type="PANTHER" id="PTHR24291">
    <property type="entry name" value="CYTOCHROME P450 FAMILY 4"/>
    <property type="match status" value="1"/>
</dbReference>
<evidence type="ECO:0000256" key="2">
    <source>
        <dbReference type="SAM" id="Phobius"/>
    </source>
</evidence>
<reference evidence="3 4" key="1">
    <citation type="journal article" date="2017" name="Nat. Ecol. Evol.">
        <title>Scallop genome provides insights into evolution of bilaterian karyotype and development.</title>
        <authorList>
            <person name="Wang S."/>
            <person name="Zhang J."/>
            <person name="Jiao W."/>
            <person name="Li J."/>
            <person name="Xun X."/>
            <person name="Sun Y."/>
            <person name="Guo X."/>
            <person name="Huan P."/>
            <person name="Dong B."/>
            <person name="Zhang L."/>
            <person name="Hu X."/>
            <person name="Sun X."/>
            <person name="Wang J."/>
            <person name="Zhao C."/>
            <person name="Wang Y."/>
            <person name="Wang D."/>
            <person name="Huang X."/>
            <person name="Wang R."/>
            <person name="Lv J."/>
            <person name="Li Y."/>
            <person name="Zhang Z."/>
            <person name="Liu B."/>
            <person name="Lu W."/>
            <person name="Hui Y."/>
            <person name="Liang J."/>
            <person name="Zhou Z."/>
            <person name="Hou R."/>
            <person name="Li X."/>
            <person name="Liu Y."/>
            <person name="Li H."/>
            <person name="Ning X."/>
            <person name="Lin Y."/>
            <person name="Zhao L."/>
            <person name="Xing Q."/>
            <person name="Dou J."/>
            <person name="Li Y."/>
            <person name="Mao J."/>
            <person name="Guo H."/>
            <person name="Dou H."/>
            <person name="Li T."/>
            <person name="Mu C."/>
            <person name="Jiang W."/>
            <person name="Fu Q."/>
            <person name="Fu X."/>
            <person name="Miao Y."/>
            <person name="Liu J."/>
            <person name="Yu Q."/>
            <person name="Li R."/>
            <person name="Liao H."/>
            <person name="Li X."/>
            <person name="Kong Y."/>
            <person name="Jiang Z."/>
            <person name="Chourrout D."/>
            <person name="Li R."/>
            <person name="Bao Z."/>
        </authorList>
    </citation>
    <scope>NUCLEOTIDE SEQUENCE [LARGE SCALE GENOMIC DNA]</scope>
    <source>
        <strain evidence="3 4">PY_sf001</strain>
    </source>
</reference>
<dbReference type="EMBL" id="NEDP02000660">
    <property type="protein sequence ID" value="OWF55455.1"/>
    <property type="molecule type" value="Genomic_DNA"/>
</dbReference>
<sequence>MAGWMEIVLALVVGYVLWKVIPVLWRYYTFCQLVKPFKSKRKSNWFLGHLIHMSFTESVITSIAKLMEDNTNKMMIEWMSFIPNLHAIHPDTAATILKSSEPKPKGRGEPYSLFTPFLGDGLVVSNGTKWERNRKLLTPAFHFDILRPYVDIYNEAADILLDKYAKNMSESPNSLDVMDGLNLVTLDIILRCSLSYDGNIQEYKEHPYVKAIHEISRLTMVRVSKPWYFLSLTLFKMTSQGKEYMNHVNYIHRFADEVIAIRKKAIADDLSLLQKRRKLDFLDILLTAKDESGSGLTDEEIRDEVDTFMFAGHDTTKAVLGWAIYNLGKYPEEQEKLFREVCDVTGDRKDIEWEDLGKLKKMSMFLKETMRMYTPAGSTTRSLTKPLEIEGVTLPAGTWIMVNFYCIHYRPDIFPNPTEFRPERFLPENTENRLPYAFIPFSGGSRNTAALMNGNTAVLMIGNTTVLMIGNTAALIIGNTAVLMIGNTSVLMIGQMVLLIICNTAVLMMGTKKY</sequence>
<comment type="similarity">
    <text evidence="1">Belongs to the cytochrome P450 family.</text>
</comment>
<dbReference type="OrthoDB" id="1470350at2759"/>
<keyword evidence="4" id="KW-1185">Reference proteome</keyword>
<dbReference type="PRINTS" id="PR00385">
    <property type="entry name" value="P450"/>
</dbReference>
<dbReference type="GO" id="GO:0005506">
    <property type="term" value="F:iron ion binding"/>
    <property type="evidence" value="ECO:0007669"/>
    <property type="project" value="InterPro"/>
</dbReference>